<dbReference type="EMBL" id="CAFBPW010000084">
    <property type="protein sequence ID" value="CAB5033420.1"/>
    <property type="molecule type" value="Genomic_DNA"/>
</dbReference>
<dbReference type="AlphaFoldDB" id="A0A6J7RYR1"/>
<reference evidence="2" key="1">
    <citation type="submission" date="2020-05" db="EMBL/GenBank/DDBJ databases">
        <authorList>
            <person name="Chiriac C."/>
            <person name="Salcher M."/>
            <person name="Ghai R."/>
            <person name="Kavagutti S V."/>
        </authorList>
    </citation>
    <scope>NUCLEOTIDE SEQUENCE</scope>
</reference>
<dbReference type="EMBL" id="CAFBOG010000235">
    <property type="protein sequence ID" value="CAB4995868.1"/>
    <property type="molecule type" value="Genomic_DNA"/>
</dbReference>
<evidence type="ECO:0000313" key="1">
    <source>
        <dbReference type="EMBL" id="CAB4995868.1"/>
    </source>
</evidence>
<dbReference type="SUPFAM" id="SSF159245">
    <property type="entry name" value="AttH-like"/>
    <property type="match status" value="1"/>
</dbReference>
<proteinExistence type="predicted"/>
<gene>
    <name evidence="1" type="ORF">UFOPK3914_01862</name>
    <name evidence="2" type="ORF">UFOPK4173_00875</name>
</gene>
<accession>A0A6J7RYR1</accession>
<name>A0A6J7RYR1_9ZZZZ</name>
<evidence type="ECO:0000313" key="2">
    <source>
        <dbReference type="EMBL" id="CAB5033420.1"/>
    </source>
</evidence>
<protein>
    <submittedName>
        <fullName evidence="2">Unannotated protein</fullName>
    </submittedName>
</protein>
<organism evidence="2">
    <name type="scientific">freshwater metagenome</name>
    <dbReference type="NCBI Taxonomy" id="449393"/>
    <lineage>
        <taxon>unclassified sequences</taxon>
        <taxon>metagenomes</taxon>
        <taxon>ecological metagenomes</taxon>
    </lineage>
</organism>
<sequence length="389" mass="43877">MSSPPLNSPNNGDFVAPRSHGSLSSWDDYPVHQVAETIRHSATSDRNFYDRYYFNCHSNDGKAFLIFGLGQYPNLGVQDSFAVVVTGNDHRVVRASRELGDRMENRVGPLRVEVIRPLEELRIVCEPNEFDLSFDLTWVGAMPAYEEPRQFVRTHGRVVFDTTRLAQTGRWSGTITSGEQTFEVTPDSWWGTRDRSWGVRPVGEEEPAGIRTEGQMVGFWNYVPMQFDDHSILYMVNEHADGTRVLEEATRIWADPDRAPEYLGRPEHAAVVTPRTRHIESSTLSFPDAPGGAFEIQVTPLLDCWLMLGTGYGLEADWRHGMYQGELVVQGQQVDYEKDKDRLFGLVDQVGRFEQRGGVASGAVGHGLHEFFFIGEFGKYGLEGWDPAP</sequence>